<keyword evidence="1" id="KW-0812">Transmembrane</keyword>
<keyword evidence="1" id="KW-1133">Transmembrane helix</keyword>
<dbReference type="Proteomes" id="UP000238937">
    <property type="component" value="Unassembled WGS sequence"/>
</dbReference>
<feature type="transmembrane region" description="Helical" evidence="1">
    <location>
        <begin position="61"/>
        <end position="83"/>
    </location>
</feature>
<evidence type="ECO:0000313" key="3">
    <source>
        <dbReference type="Proteomes" id="UP000238937"/>
    </source>
</evidence>
<dbReference type="RefSeq" id="WP_106302986.1">
    <property type="nucleotide sequence ID" value="NZ_PVWO01000081.1"/>
</dbReference>
<feature type="transmembrane region" description="Helical" evidence="1">
    <location>
        <begin position="95"/>
        <end position="114"/>
    </location>
</feature>
<organism evidence="2 3">
    <name type="scientific">Chamaesiphon polymorphus CCALA 037</name>
    <dbReference type="NCBI Taxonomy" id="2107692"/>
    <lineage>
        <taxon>Bacteria</taxon>
        <taxon>Bacillati</taxon>
        <taxon>Cyanobacteriota</taxon>
        <taxon>Cyanophyceae</taxon>
        <taxon>Gomontiellales</taxon>
        <taxon>Chamaesiphonaceae</taxon>
        <taxon>Chamaesiphon</taxon>
    </lineage>
</organism>
<feature type="transmembrane region" description="Helical" evidence="1">
    <location>
        <begin position="31"/>
        <end position="49"/>
    </location>
</feature>
<comment type="caution">
    <text evidence="2">The sequence shown here is derived from an EMBL/GenBank/DDBJ whole genome shotgun (WGS) entry which is preliminary data.</text>
</comment>
<evidence type="ECO:0000256" key="1">
    <source>
        <dbReference type="SAM" id="Phobius"/>
    </source>
</evidence>
<reference evidence="2 3" key="1">
    <citation type="submission" date="2018-03" db="EMBL/GenBank/DDBJ databases">
        <title>The ancient ancestry and fast evolution of plastids.</title>
        <authorList>
            <person name="Moore K.R."/>
            <person name="Magnabosco C."/>
            <person name="Momper L."/>
            <person name="Gold D.A."/>
            <person name="Bosak T."/>
            <person name="Fournier G.P."/>
        </authorList>
    </citation>
    <scope>NUCLEOTIDE SEQUENCE [LARGE SCALE GENOMIC DNA]</scope>
    <source>
        <strain evidence="2 3">CCALA 037</strain>
    </source>
</reference>
<keyword evidence="3" id="KW-1185">Reference proteome</keyword>
<dbReference type="EMBL" id="PVWO01000081">
    <property type="protein sequence ID" value="PSB57324.1"/>
    <property type="molecule type" value="Genomic_DNA"/>
</dbReference>
<feature type="transmembrane region" description="Helical" evidence="1">
    <location>
        <begin position="159"/>
        <end position="180"/>
    </location>
</feature>
<sequence length="347" mass="39054">MSHAVDYLMKFMLGLSQTLERWEYLWRKQNVTYWAFAWSALSLFTYIFFSGPAQGIERPFWYRIFTAYILQNIPTIFAGLLCIRNGVSRRMPSGSQVWLLFGTALLSYSTGNIFFSSWELVWHLNSTGSLGDPFFVIFYICLLLAMFTAIVNKRVRLNIYQWAIVLGISIYAATILLWILKPPADSSPTVVAAASAPASQVQTAAITSAATPAPTLAAPAVEPTPDAPGWVMFFDGILKPFGQNLNAFYVWCDIALFAMAIVMILAFWGGRLSNAWQFIAQGITCYYIADMWFAYAGNQIKDYQGGFMLEVFWILGAIQFGVAAGIEFEHMLARQQGNEDWIYDEMG</sequence>
<gene>
    <name evidence="2" type="ORF">C7B77_08820</name>
</gene>
<evidence type="ECO:0000313" key="2">
    <source>
        <dbReference type="EMBL" id="PSB57324.1"/>
    </source>
</evidence>
<accession>A0A2T1GI77</accession>
<feature type="transmembrane region" description="Helical" evidence="1">
    <location>
        <begin position="275"/>
        <end position="295"/>
    </location>
</feature>
<dbReference type="AlphaFoldDB" id="A0A2T1GI77"/>
<protein>
    <submittedName>
        <fullName evidence="2">Uncharacterized protein</fullName>
    </submittedName>
</protein>
<feature type="transmembrane region" description="Helical" evidence="1">
    <location>
        <begin position="134"/>
        <end position="152"/>
    </location>
</feature>
<dbReference type="OrthoDB" id="530911at2"/>
<feature type="transmembrane region" description="Helical" evidence="1">
    <location>
        <begin position="248"/>
        <end position="268"/>
    </location>
</feature>
<keyword evidence="1" id="KW-0472">Membrane</keyword>
<feature type="transmembrane region" description="Helical" evidence="1">
    <location>
        <begin position="307"/>
        <end position="326"/>
    </location>
</feature>
<proteinExistence type="predicted"/>
<name>A0A2T1GI77_9CYAN</name>